<reference evidence="4 5" key="1">
    <citation type="journal article" date="2017" name="Nat. Commun.">
        <title>Genome assembly with in vitro proximity ligation data and whole-genome triplication in lettuce.</title>
        <authorList>
            <person name="Reyes-Chin-Wo S."/>
            <person name="Wang Z."/>
            <person name="Yang X."/>
            <person name="Kozik A."/>
            <person name="Arikit S."/>
            <person name="Song C."/>
            <person name="Xia L."/>
            <person name="Froenicke L."/>
            <person name="Lavelle D.O."/>
            <person name="Truco M.J."/>
            <person name="Xia R."/>
            <person name="Zhu S."/>
            <person name="Xu C."/>
            <person name="Xu H."/>
            <person name="Xu X."/>
            <person name="Cox K."/>
            <person name="Korf I."/>
            <person name="Meyers B.C."/>
            <person name="Michelmore R.W."/>
        </authorList>
    </citation>
    <scope>NUCLEOTIDE SEQUENCE [LARGE SCALE GENOMIC DNA]</scope>
    <source>
        <strain evidence="5">cv. Salinas</strain>
        <tissue evidence="4">Seedlings</tissue>
    </source>
</reference>
<dbReference type="Pfam" id="PF01436">
    <property type="entry name" value="NHL"/>
    <property type="match status" value="1"/>
</dbReference>
<evidence type="ECO:0000256" key="3">
    <source>
        <dbReference type="SAM" id="SignalP"/>
    </source>
</evidence>
<feature type="compositionally biased region" description="Basic and acidic residues" evidence="2">
    <location>
        <begin position="456"/>
        <end position="468"/>
    </location>
</feature>
<dbReference type="AlphaFoldDB" id="A0A9R1UYV7"/>
<keyword evidence="1" id="KW-0677">Repeat</keyword>
<feature type="region of interest" description="Disordered" evidence="2">
    <location>
        <begin position="370"/>
        <end position="475"/>
    </location>
</feature>
<evidence type="ECO:0000313" key="4">
    <source>
        <dbReference type="EMBL" id="KAJ0195794.1"/>
    </source>
</evidence>
<dbReference type="Proteomes" id="UP000235145">
    <property type="component" value="Unassembled WGS sequence"/>
</dbReference>
<feature type="signal peptide" evidence="3">
    <location>
        <begin position="1"/>
        <end position="19"/>
    </location>
</feature>
<accession>A0A9R1UYV7</accession>
<proteinExistence type="predicted"/>
<dbReference type="SUPFAM" id="SSF101898">
    <property type="entry name" value="NHL repeat"/>
    <property type="match status" value="1"/>
</dbReference>
<feature type="compositionally biased region" description="Basic residues" evidence="2">
    <location>
        <begin position="442"/>
        <end position="455"/>
    </location>
</feature>
<evidence type="ECO:0000256" key="1">
    <source>
        <dbReference type="ARBA" id="ARBA00022737"/>
    </source>
</evidence>
<evidence type="ECO:0000313" key="5">
    <source>
        <dbReference type="Proteomes" id="UP000235145"/>
    </source>
</evidence>
<keyword evidence="5" id="KW-1185">Reference proteome</keyword>
<keyword evidence="3" id="KW-0732">Signal</keyword>
<dbReference type="Gene3D" id="2.120.10.30">
    <property type="entry name" value="TolB, C-terminal domain"/>
    <property type="match status" value="1"/>
</dbReference>
<dbReference type="InterPro" id="IPR011042">
    <property type="entry name" value="6-blade_b-propeller_TolB-like"/>
</dbReference>
<organism evidence="4 5">
    <name type="scientific">Lactuca sativa</name>
    <name type="common">Garden lettuce</name>
    <dbReference type="NCBI Taxonomy" id="4236"/>
    <lineage>
        <taxon>Eukaryota</taxon>
        <taxon>Viridiplantae</taxon>
        <taxon>Streptophyta</taxon>
        <taxon>Embryophyta</taxon>
        <taxon>Tracheophyta</taxon>
        <taxon>Spermatophyta</taxon>
        <taxon>Magnoliopsida</taxon>
        <taxon>eudicotyledons</taxon>
        <taxon>Gunneridae</taxon>
        <taxon>Pentapetalae</taxon>
        <taxon>asterids</taxon>
        <taxon>campanulids</taxon>
        <taxon>Asterales</taxon>
        <taxon>Asteraceae</taxon>
        <taxon>Cichorioideae</taxon>
        <taxon>Cichorieae</taxon>
        <taxon>Lactucinae</taxon>
        <taxon>Lactuca</taxon>
    </lineage>
</organism>
<evidence type="ECO:0000256" key="2">
    <source>
        <dbReference type="SAM" id="MobiDB-lite"/>
    </source>
</evidence>
<dbReference type="InterPro" id="IPR001258">
    <property type="entry name" value="NHL_repeat"/>
</dbReference>
<dbReference type="PANTHER" id="PTHR13833">
    <property type="match status" value="1"/>
</dbReference>
<dbReference type="PANTHER" id="PTHR13833:SF73">
    <property type="entry name" value="NHL DOMAIN-CONTAINING PROTEIN"/>
    <property type="match status" value="1"/>
</dbReference>
<evidence type="ECO:0008006" key="6">
    <source>
        <dbReference type="Google" id="ProtNLM"/>
    </source>
</evidence>
<name>A0A9R1UYV7_LACSA</name>
<comment type="caution">
    <text evidence="4">The sequence shown here is derived from an EMBL/GenBank/DDBJ whole genome shotgun (WGS) entry which is preliminary data.</text>
</comment>
<feature type="chain" id="PRO_5040245192" description="NHL repeat-containing protein" evidence="3">
    <location>
        <begin position="20"/>
        <end position="504"/>
    </location>
</feature>
<sequence>MREMSSSLLYLIFSTLVSIYVFQFQAQAAPAAPVIKQLSSILKWTARSSSKSPLSDGNILQFEDGYLVETVVEGNQLGVVPYSIRVSQDGELFAVDAVNSNIVRITPPLSQCKLSHYFSPSPKSNNSSTNYTILMNTDSRARLIAGSFQGYTGHVDGKPNDARFDHPKGVTMDDKGNVYVADTSNLAIRKIGEAGVTTIAGGKSNVAGYRDGPSEDAQFSSDFDVIYVRPTCSLLVIDRGNAALRQISLNQEDCDLHSTSVSSTDIVLVFGAIAIGYVISMIQQGYGSSYFSKVEKVESDSKPLQSKEKTLKITKNVESVREEQEAGWPSFSQLILDLSKLALEGFTNVFSFNPFQVPKKGLTPLKDSLIMPEDEPGPLLQKHRTSGPVSEARQAHDPNEKYSETKPVKVRSLKDPLKHRASKREEYAEFYGSSGGGVGPHVRSKSQKERTKHRVRDKDKDKDKDKAVYGEQKSTVDLKQQPVNFEEGKFSYMRNKYGDSYRYT</sequence>
<gene>
    <name evidence="4" type="ORF">LSAT_V11C700382200</name>
</gene>
<feature type="compositionally biased region" description="Basic and acidic residues" evidence="2">
    <location>
        <begin position="393"/>
        <end position="427"/>
    </location>
</feature>
<protein>
    <recommendedName>
        <fullName evidence="6">NHL repeat-containing protein</fullName>
    </recommendedName>
</protein>
<dbReference type="EMBL" id="NBSK02000007">
    <property type="protein sequence ID" value="KAJ0195794.1"/>
    <property type="molecule type" value="Genomic_DNA"/>
</dbReference>